<dbReference type="InterPro" id="IPR027383">
    <property type="entry name" value="Znf_put"/>
</dbReference>
<dbReference type="AlphaFoldDB" id="A0A4Q1SL72"/>
<protein>
    <recommendedName>
        <fullName evidence="1">Putative zinc-finger domain-containing protein</fullName>
    </recommendedName>
</protein>
<dbReference type="EMBL" id="SDMK01000001">
    <property type="protein sequence ID" value="RXS98203.1"/>
    <property type="molecule type" value="Genomic_DNA"/>
</dbReference>
<gene>
    <name evidence="2" type="ORF">ESZ00_07030</name>
</gene>
<accession>A0A4Q1SL72</accession>
<evidence type="ECO:0000259" key="1">
    <source>
        <dbReference type="Pfam" id="PF13490"/>
    </source>
</evidence>
<dbReference type="Gene3D" id="1.10.10.1320">
    <property type="entry name" value="Anti-sigma factor, zinc-finger domain"/>
    <property type="match status" value="1"/>
</dbReference>
<reference evidence="2 3" key="1">
    <citation type="journal article" date="2016" name="Int. J. Syst. Evol. Microbiol.">
        <title>Acidipila dinghuensis sp. nov., an acidobacterium isolated from forest soil.</title>
        <authorList>
            <person name="Jiang Y.W."/>
            <person name="Wang J."/>
            <person name="Chen M.H."/>
            <person name="Lv Y.Y."/>
            <person name="Qiu L.H."/>
        </authorList>
    </citation>
    <scope>NUCLEOTIDE SEQUENCE [LARGE SCALE GENOMIC DNA]</scope>
    <source>
        <strain evidence="2 3">DHOF10</strain>
    </source>
</reference>
<dbReference type="InterPro" id="IPR016024">
    <property type="entry name" value="ARM-type_fold"/>
</dbReference>
<organism evidence="2 3">
    <name type="scientific">Silvibacterium dinghuense</name>
    <dbReference type="NCBI Taxonomy" id="1560006"/>
    <lineage>
        <taxon>Bacteria</taxon>
        <taxon>Pseudomonadati</taxon>
        <taxon>Acidobacteriota</taxon>
        <taxon>Terriglobia</taxon>
        <taxon>Terriglobales</taxon>
        <taxon>Acidobacteriaceae</taxon>
        <taxon>Silvibacterium</taxon>
    </lineage>
</organism>
<dbReference type="InterPro" id="IPR041916">
    <property type="entry name" value="Anti_sigma_zinc_sf"/>
</dbReference>
<sequence length="338" mass="36165">MTMKCDAAQEQIALAVYGELADDQKHQLEQHLGVCEACRDELEGAQALMRAMALLPVEDPTPNFVARTRMRLEEALDAMPQGGWVLRVSQQFSRGVHRLRSAPVAASLLLIAGVGTGAYGGYHAGLRAHVTTPVMAATQAPAAGTTVAPETITAEPAGEESADNVASVNGILAEPGTGNVEVHYNRLVPASVHGSLNDPGIRQLLVIGAKNRVDADVRNNSVGLLANGCRTGQMCSDRLVRNELMVSLLYDDSSRVRLEALDGLQSFVADDMKVRDAVLEALMRDPSAEVRARAVELLEPVGADSSVREVLHTVAVRDDNPQIRGVSQQVLSQIEQVQ</sequence>
<evidence type="ECO:0000313" key="2">
    <source>
        <dbReference type="EMBL" id="RXS98203.1"/>
    </source>
</evidence>
<dbReference type="OrthoDB" id="113002at2"/>
<dbReference type="SUPFAM" id="SSF48371">
    <property type="entry name" value="ARM repeat"/>
    <property type="match status" value="1"/>
</dbReference>
<dbReference type="Pfam" id="PF13490">
    <property type="entry name" value="zf-HC2"/>
    <property type="match status" value="1"/>
</dbReference>
<dbReference type="Gene3D" id="1.25.10.10">
    <property type="entry name" value="Leucine-rich Repeat Variant"/>
    <property type="match status" value="1"/>
</dbReference>
<feature type="domain" description="Putative zinc-finger" evidence="1">
    <location>
        <begin position="5"/>
        <end position="39"/>
    </location>
</feature>
<name>A0A4Q1SL72_9BACT</name>
<dbReference type="Proteomes" id="UP000290253">
    <property type="component" value="Unassembled WGS sequence"/>
</dbReference>
<dbReference type="RefSeq" id="WP_129207984.1">
    <property type="nucleotide sequence ID" value="NZ_BMGU01000001.1"/>
</dbReference>
<proteinExistence type="predicted"/>
<dbReference type="InterPro" id="IPR011989">
    <property type="entry name" value="ARM-like"/>
</dbReference>
<keyword evidence="3" id="KW-1185">Reference proteome</keyword>
<evidence type="ECO:0000313" key="3">
    <source>
        <dbReference type="Proteomes" id="UP000290253"/>
    </source>
</evidence>
<comment type="caution">
    <text evidence="2">The sequence shown here is derived from an EMBL/GenBank/DDBJ whole genome shotgun (WGS) entry which is preliminary data.</text>
</comment>